<proteinExistence type="predicted"/>
<comment type="caution">
    <text evidence="1">The sequence shown here is derived from an EMBL/GenBank/DDBJ whole genome shotgun (WGS) entry which is preliminary data.</text>
</comment>
<sequence>MSNWPPDPAPAATRADRSADPVLELATRFWAWRAVHQPRTRDDIPRIERPAGWLPRWSPADVRRKRAELGGMEARLARTASGPPPSPTAEVDLRLLGSAMARARWELDQLRLWQRHPGFYLDQSLGPVFDLLLIPHPFDRSRCADLLRHLDAVPAVLTTGLDAVRPHAVDAFTRLTVQELDGIGDRLATVADELTGALPPALTGRFRRAAGTAGRALEQYRAALRRLPPNDRPVSAGAEAFGYFLSRVALLPYTPQELIALGRREYERARAREAAEETRCGPPAPLPRNAREQVLAQRDAELRVRRFYREHDLLTQPDWLPHYRTAPLPAHLAPLAWLGITDDLTSPARLTEHATSYVPEPAPDLPFFHHANAVDPLLGIIHEGAHHQQLALSWSQAGPVRRHYHDSAPNEGVAFYNEELLLNHGLLDANPHARRIACTFMRLRALRVEVDVELATGAIGLAEAAQRLARGASVDAATAWQEAAWFAATPGQGLSYQVGKAQIERLVAGARERDGFRLRDVHDYLWRNGNVPIALLHWEYLGLRDDLDRATGPDR</sequence>
<dbReference type="EMBL" id="JBITMB010000010">
    <property type="protein sequence ID" value="MFI7444973.1"/>
    <property type="molecule type" value="Genomic_DNA"/>
</dbReference>
<dbReference type="PANTHER" id="PTHR33361">
    <property type="entry name" value="GLR0591 PROTEIN"/>
    <property type="match status" value="1"/>
</dbReference>
<accession>A0ABW8AF03</accession>
<organism evidence="1 2">
    <name type="scientific">Nonomuraea indica</name>
    <dbReference type="NCBI Taxonomy" id="1581193"/>
    <lineage>
        <taxon>Bacteria</taxon>
        <taxon>Bacillati</taxon>
        <taxon>Actinomycetota</taxon>
        <taxon>Actinomycetes</taxon>
        <taxon>Streptosporangiales</taxon>
        <taxon>Streptosporangiaceae</taxon>
        <taxon>Nonomuraea</taxon>
    </lineage>
</organism>
<gene>
    <name evidence="1" type="ORF">ACIBP5_33805</name>
</gene>
<dbReference type="PANTHER" id="PTHR33361:SF2">
    <property type="entry name" value="DUF885 DOMAIN-CONTAINING PROTEIN"/>
    <property type="match status" value="1"/>
</dbReference>
<dbReference type="RefSeq" id="WP_397025331.1">
    <property type="nucleotide sequence ID" value="NZ_JBITMB010000010.1"/>
</dbReference>
<keyword evidence="2" id="KW-1185">Reference proteome</keyword>
<evidence type="ECO:0000313" key="2">
    <source>
        <dbReference type="Proteomes" id="UP001612928"/>
    </source>
</evidence>
<dbReference type="InterPro" id="IPR010281">
    <property type="entry name" value="DUF885"/>
</dbReference>
<dbReference type="Pfam" id="PF05960">
    <property type="entry name" value="DUF885"/>
    <property type="match status" value="1"/>
</dbReference>
<protein>
    <submittedName>
        <fullName evidence="1">DUF885 family protein</fullName>
    </submittedName>
</protein>
<name>A0ABW8AF03_9ACTN</name>
<dbReference type="Proteomes" id="UP001612928">
    <property type="component" value="Unassembled WGS sequence"/>
</dbReference>
<reference evidence="1 2" key="1">
    <citation type="submission" date="2024-10" db="EMBL/GenBank/DDBJ databases">
        <title>The Natural Products Discovery Center: Release of the First 8490 Sequenced Strains for Exploring Actinobacteria Biosynthetic Diversity.</title>
        <authorList>
            <person name="Kalkreuter E."/>
            <person name="Kautsar S.A."/>
            <person name="Yang D."/>
            <person name="Bader C.D."/>
            <person name="Teijaro C.N."/>
            <person name="Fluegel L."/>
            <person name="Davis C.M."/>
            <person name="Simpson J.R."/>
            <person name="Lauterbach L."/>
            <person name="Steele A.D."/>
            <person name="Gui C."/>
            <person name="Meng S."/>
            <person name="Li G."/>
            <person name="Viehrig K."/>
            <person name="Ye F."/>
            <person name="Su P."/>
            <person name="Kiefer A.F."/>
            <person name="Nichols A."/>
            <person name="Cepeda A.J."/>
            <person name="Yan W."/>
            <person name="Fan B."/>
            <person name="Jiang Y."/>
            <person name="Adhikari A."/>
            <person name="Zheng C.-J."/>
            <person name="Schuster L."/>
            <person name="Cowan T.M."/>
            <person name="Smanski M.J."/>
            <person name="Chevrette M.G."/>
            <person name="De Carvalho L.P.S."/>
            <person name="Shen B."/>
        </authorList>
    </citation>
    <scope>NUCLEOTIDE SEQUENCE [LARGE SCALE GENOMIC DNA]</scope>
    <source>
        <strain evidence="1 2">NPDC049503</strain>
    </source>
</reference>
<evidence type="ECO:0000313" key="1">
    <source>
        <dbReference type="EMBL" id="MFI7444973.1"/>
    </source>
</evidence>